<dbReference type="CDD" id="cd01670">
    <property type="entry name" value="Death"/>
    <property type="match status" value="1"/>
</dbReference>
<reference evidence="3" key="1">
    <citation type="submission" date="2022-11" db="EMBL/GenBank/DDBJ databases">
        <title>Centuries of genome instability and evolution in soft-shell clam transmissible cancer (bioRxiv).</title>
        <authorList>
            <person name="Hart S.F.M."/>
            <person name="Yonemitsu M.A."/>
            <person name="Giersch R.M."/>
            <person name="Beal B.F."/>
            <person name="Arriagada G."/>
            <person name="Davis B.W."/>
            <person name="Ostrander E.A."/>
            <person name="Goff S.P."/>
            <person name="Metzger M.J."/>
        </authorList>
    </citation>
    <scope>NUCLEOTIDE SEQUENCE</scope>
    <source>
        <strain evidence="3">MELC-2E11</strain>
        <tissue evidence="3">Siphon/mantle</tissue>
    </source>
</reference>
<evidence type="ECO:0000256" key="1">
    <source>
        <dbReference type="SAM" id="MobiDB-lite"/>
    </source>
</evidence>
<sequence length="576" mass="65560">MTTNARPPAPMKRGKSAGAPTTVASKESVEEIRGLCRRVAPYMVRQWREVCSFLGVADNILDDLVLEYQGRRKSELAFQGLYRWQETAGRGAHKDKILKALQHAGLKRAEDEYRAMDTSKRKVPYMGRPENAAAQSETPANKQAKQKGELKLKVTVKGVQRRGQAEVEATRDDFRSTKDDYKHTCHTFVKLVLANRRFHFRELRRLLDFPGISIQRLTIIGFNINVFILCHTLGAFEILHQTYVTGRLSALFHRALVTQLYLDRLCAAQLELSVTNDEAMTSMFRNILVERSYLERADSIATKHPVDECDYFTCDTDDESDYGKAPNADKIKSFDLSALKEDLNRFIGGMKQRLDTYNENIKDLLMTLRIVRQGSSPEISCLDDVIECLDYLRNSKSVGQGGKTDLFREYLAMVNQIRLKVQDISEQDYLVSFVTNLTGDASETFHKVLSEIEIMLHPISKFKVDEQVLNEITQTGIEKEIFGGLICFLPKLLQLMQDLAESIERDDTNKDETVDLDTEHNFVETGEENKENVTGGQEIIENSKTEQVNRTSNASDQQDKQLRPSSAVNYVETWTP</sequence>
<evidence type="ECO:0000313" key="4">
    <source>
        <dbReference type="Proteomes" id="UP001164746"/>
    </source>
</evidence>
<dbReference type="Proteomes" id="UP001164746">
    <property type="component" value="Chromosome 2"/>
</dbReference>
<organism evidence="3 4">
    <name type="scientific">Mya arenaria</name>
    <name type="common">Soft-shell clam</name>
    <dbReference type="NCBI Taxonomy" id="6604"/>
    <lineage>
        <taxon>Eukaryota</taxon>
        <taxon>Metazoa</taxon>
        <taxon>Spiralia</taxon>
        <taxon>Lophotrochozoa</taxon>
        <taxon>Mollusca</taxon>
        <taxon>Bivalvia</taxon>
        <taxon>Autobranchia</taxon>
        <taxon>Heteroconchia</taxon>
        <taxon>Euheterodonta</taxon>
        <taxon>Imparidentia</taxon>
        <taxon>Neoheterodontei</taxon>
        <taxon>Myida</taxon>
        <taxon>Myoidea</taxon>
        <taxon>Myidae</taxon>
        <taxon>Mya</taxon>
    </lineage>
</organism>
<feature type="compositionally biased region" description="Polar residues" evidence="1">
    <location>
        <begin position="133"/>
        <end position="143"/>
    </location>
</feature>
<dbReference type="InterPro" id="IPR000488">
    <property type="entry name" value="Death_dom"/>
</dbReference>
<feature type="region of interest" description="Disordered" evidence="1">
    <location>
        <begin position="128"/>
        <end position="147"/>
    </location>
</feature>
<dbReference type="InterPro" id="IPR011029">
    <property type="entry name" value="DEATH-like_dom_sf"/>
</dbReference>
<keyword evidence="4" id="KW-1185">Reference proteome</keyword>
<feature type="region of interest" description="Disordered" evidence="1">
    <location>
        <begin position="526"/>
        <end position="576"/>
    </location>
</feature>
<accession>A0ABY7DLP6</accession>
<gene>
    <name evidence="3" type="ORF">MAR_029693</name>
</gene>
<dbReference type="Gene3D" id="1.10.533.10">
    <property type="entry name" value="Death Domain, Fas"/>
    <property type="match status" value="1"/>
</dbReference>
<proteinExistence type="predicted"/>
<dbReference type="PROSITE" id="PS50017">
    <property type="entry name" value="DEATH_DOMAIN"/>
    <property type="match status" value="1"/>
</dbReference>
<feature type="compositionally biased region" description="Polar residues" evidence="1">
    <location>
        <begin position="563"/>
        <end position="576"/>
    </location>
</feature>
<dbReference type="EMBL" id="CP111013">
    <property type="protein sequence ID" value="WAQ97003.1"/>
    <property type="molecule type" value="Genomic_DNA"/>
</dbReference>
<feature type="region of interest" description="Disordered" evidence="1">
    <location>
        <begin position="1"/>
        <end position="24"/>
    </location>
</feature>
<evidence type="ECO:0000313" key="3">
    <source>
        <dbReference type="EMBL" id="WAQ97003.1"/>
    </source>
</evidence>
<feature type="compositionally biased region" description="Polar residues" evidence="1">
    <location>
        <begin position="532"/>
        <end position="556"/>
    </location>
</feature>
<evidence type="ECO:0000259" key="2">
    <source>
        <dbReference type="PROSITE" id="PS50017"/>
    </source>
</evidence>
<name>A0ABY7DLP6_MYAAR</name>
<dbReference type="SUPFAM" id="SSF47986">
    <property type="entry name" value="DEATH domain"/>
    <property type="match status" value="1"/>
</dbReference>
<feature type="domain" description="Death" evidence="2">
    <location>
        <begin position="46"/>
        <end position="117"/>
    </location>
</feature>
<protein>
    <recommendedName>
        <fullName evidence="2">Death domain-containing protein</fullName>
    </recommendedName>
</protein>